<feature type="repeat" description="NHL" evidence="2">
    <location>
        <begin position="162"/>
        <end position="194"/>
    </location>
</feature>
<dbReference type="Gene3D" id="2.120.10.30">
    <property type="entry name" value="TolB, C-terminal domain"/>
    <property type="match status" value="1"/>
</dbReference>
<dbReference type="PROSITE" id="PS51125">
    <property type="entry name" value="NHL"/>
    <property type="match status" value="1"/>
</dbReference>
<protein>
    <recommendedName>
        <fullName evidence="5">NHL repeat containing protein</fullName>
    </recommendedName>
</protein>
<dbReference type="InterPro" id="IPR050952">
    <property type="entry name" value="TRIM-NHL_E3_ligases"/>
</dbReference>
<dbReference type="AlphaFoldDB" id="A0A818QJJ5"/>
<evidence type="ECO:0000256" key="2">
    <source>
        <dbReference type="PROSITE-ProRule" id="PRU00504"/>
    </source>
</evidence>
<comment type="caution">
    <text evidence="3">The sequence shown here is derived from an EMBL/GenBank/DDBJ whole genome shotgun (WGS) entry which is preliminary data.</text>
</comment>
<organism evidence="3 4">
    <name type="scientific">Rotaria sordida</name>
    <dbReference type="NCBI Taxonomy" id="392033"/>
    <lineage>
        <taxon>Eukaryota</taxon>
        <taxon>Metazoa</taxon>
        <taxon>Spiralia</taxon>
        <taxon>Gnathifera</taxon>
        <taxon>Rotifera</taxon>
        <taxon>Eurotatoria</taxon>
        <taxon>Bdelloidea</taxon>
        <taxon>Philodinida</taxon>
        <taxon>Philodinidae</taxon>
        <taxon>Rotaria</taxon>
    </lineage>
</organism>
<dbReference type="GO" id="GO:0008270">
    <property type="term" value="F:zinc ion binding"/>
    <property type="evidence" value="ECO:0007669"/>
    <property type="project" value="UniProtKB-KW"/>
</dbReference>
<dbReference type="PANTHER" id="PTHR24104:SF25">
    <property type="entry name" value="PROTEIN LIN-41"/>
    <property type="match status" value="1"/>
</dbReference>
<dbReference type="Proteomes" id="UP000663874">
    <property type="component" value="Unassembled WGS sequence"/>
</dbReference>
<accession>A0A818QJJ5</accession>
<evidence type="ECO:0000313" key="4">
    <source>
        <dbReference type="Proteomes" id="UP000663874"/>
    </source>
</evidence>
<dbReference type="InterPro" id="IPR011042">
    <property type="entry name" value="6-blade_b-propeller_TolB-like"/>
</dbReference>
<dbReference type="Pfam" id="PF01436">
    <property type="entry name" value="NHL"/>
    <property type="match status" value="2"/>
</dbReference>
<dbReference type="SUPFAM" id="SSF63829">
    <property type="entry name" value="Calcium-dependent phosphotriesterase"/>
    <property type="match status" value="1"/>
</dbReference>
<evidence type="ECO:0000256" key="1">
    <source>
        <dbReference type="ARBA" id="ARBA00022737"/>
    </source>
</evidence>
<evidence type="ECO:0008006" key="5">
    <source>
        <dbReference type="Google" id="ProtNLM"/>
    </source>
</evidence>
<reference evidence="3" key="1">
    <citation type="submission" date="2021-02" db="EMBL/GenBank/DDBJ databases">
        <authorList>
            <person name="Nowell W R."/>
        </authorList>
    </citation>
    <scope>NUCLEOTIDE SEQUENCE</scope>
</reference>
<gene>
    <name evidence="3" type="ORF">FNK824_LOCUS5156</name>
</gene>
<sequence>MTQPFVSNTEIGTGQNTAVTNFDQIARQIEAAYGLPTGSIRITNIVINGVTTNAGSGRRRRRALYRKKRQLISNTTVAAAAAAAASAGASVCSLQWIATGTTVAGVTNTAGNDAASLNTPRDVVLDTANTFIVADTTNNRIQRWTIGNTPGVTVAGQAGGGGGTGATLLSGPQGVAFDSNDNIYVADTANSRVQFWLFGAAQGTTITGPSKLA</sequence>
<evidence type="ECO:0000313" key="3">
    <source>
        <dbReference type="EMBL" id="CAF3635605.1"/>
    </source>
</evidence>
<dbReference type="EMBL" id="CAJOBE010000402">
    <property type="protein sequence ID" value="CAF3635605.1"/>
    <property type="molecule type" value="Genomic_DNA"/>
</dbReference>
<proteinExistence type="predicted"/>
<dbReference type="InterPro" id="IPR001258">
    <property type="entry name" value="NHL_repeat"/>
</dbReference>
<dbReference type="PANTHER" id="PTHR24104">
    <property type="entry name" value="E3 UBIQUITIN-PROTEIN LIGASE NHLRC1-RELATED"/>
    <property type="match status" value="1"/>
</dbReference>
<keyword evidence="1" id="KW-0677">Repeat</keyword>
<name>A0A818QJJ5_9BILA</name>